<dbReference type="CDD" id="cd06464">
    <property type="entry name" value="ACD_sHsps-like"/>
    <property type="match status" value="1"/>
</dbReference>
<reference evidence="4 5" key="1">
    <citation type="submission" date="2018-08" db="EMBL/GenBank/DDBJ databases">
        <title>Chryseobacterium nematophagum: a novel matrix digesting pathogen of nematodes.</title>
        <authorList>
            <person name="Page A."/>
            <person name="Roberts M."/>
            <person name="Felix M.-A."/>
            <person name="Weir W."/>
        </authorList>
    </citation>
    <scope>NUCLEOTIDE SEQUENCE [LARGE SCALE GENOMIC DNA]</scope>
    <source>
        <strain evidence="4 5">JUb129</strain>
    </source>
</reference>
<dbReference type="Proteomes" id="UP000278775">
    <property type="component" value="Unassembled WGS sequence"/>
</dbReference>
<dbReference type="Pfam" id="PF00011">
    <property type="entry name" value="HSP20"/>
    <property type="match status" value="1"/>
</dbReference>
<feature type="domain" description="SHSP" evidence="3">
    <location>
        <begin position="31"/>
        <end position="143"/>
    </location>
</feature>
<organism evidence="4 5">
    <name type="scientific">Chryseobacterium nematophagum</name>
    <dbReference type="NCBI Taxonomy" id="2305228"/>
    <lineage>
        <taxon>Bacteria</taxon>
        <taxon>Pseudomonadati</taxon>
        <taxon>Bacteroidota</taxon>
        <taxon>Flavobacteriia</taxon>
        <taxon>Flavobacteriales</taxon>
        <taxon>Weeksellaceae</taxon>
        <taxon>Chryseobacterium group</taxon>
        <taxon>Chryseobacterium</taxon>
    </lineage>
</organism>
<evidence type="ECO:0000259" key="3">
    <source>
        <dbReference type="PROSITE" id="PS01031"/>
    </source>
</evidence>
<dbReference type="EMBL" id="QWIU01000002">
    <property type="protein sequence ID" value="RNA62950.1"/>
    <property type="molecule type" value="Genomic_DNA"/>
</dbReference>
<proteinExistence type="inferred from homology"/>
<dbReference type="AlphaFoldDB" id="A0A3M7TL39"/>
<dbReference type="InterPro" id="IPR031107">
    <property type="entry name" value="Small_HSP"/>
</dbReference>
<evidence type="ECO:0000256" key="2">
    <source>
        <dbReference type="RuleBase" id="RU003616"/>
    </source>
</evidence>
<comment type="similarity">
    <text evidence="1 2">Belongs to the small heat shock protein (HSP20) family.</text>
</comment>
<comment type="caution">
    <text evidence="4">The sequence shown here is derived from an EMBL/GenBank/DDBJ whole genome shotgun (WGS) entry which is preliminary data.</text>
</comment>
<gene>
    <name evidence="4" type="ORF">D1631_13925</name>
</gene>
<dbReference type="InterPro" id="IPR002068">
    <property type="entry name" value="A-crystallin/Hsp20_dom"/>
</dbReference>
<evidence type="ECO:0000313" key="5">
    <source>
        <dbReference type="Proteomes" id="UP000278775"/>
    </source>
</evidence>
<dbReference type="PROSITE" id="PS01031">
    <property type="entry name" value="SHSP"/>
    <property type="match status" value="1"/>
</dbReference>
<dbReference type="SUPFAM" id="SSF49764">
    <property type="entry name" value="HSP20-like chaperones"/>
    <property type="match status" value="1"/>
</dbReference>
<evidence type="ECO:0000313" key="4">
    <source>
        <dbReference type="EMBL" id="RNA62950.1"/>
    </source>
</evidence>
<protein>
    <submittedName>
        <fullName evidence="4">Hsp20/alpha crystallin family protein</fullName>
    </submittedName>
</protein>
<sequence>MKTLEKTNPSNESQSLESLVENFWKNDDLVDQLAKTEPTVNIIDKNGVYKIKVSAPGFKKKDFKVAVEDETLIISAATSAEKKEEKENYVRKEFSASSFVRSFRLPDSISLGHIKANYKGGLLNITINKSNLDKKEVKEIKIR</sequence>
<dbReference type="InterPro" id="IPR008978">
    <property type="entry name" value="HSP20-like_chaperone"/>
</dbReference>
<dbReference type="Gene3D" id="2.60.40.790">
    <property type="match status" value="1"/>
</dbReference>
<dbReference type="RefSeq" id="WP_007844622.1">
    <property type="nucleotide sequence ID" value="NZ_QWIU01000002.1"/>
</dbReference>
<accession>A0A3M7TL39</accession>
<dbReference type="PANTHER" id="PTHR11527">
    <property type="entry name" value="HEAT-SHOCK PROTEIN 20 FAMILY MEMBER"/>
    <property type="match status" value="1"/>
</dbReference>
<name>A0A3M7TL39_9FLAO</name>
<evidence type="ECO:0000256" key="1">
    <source>
        <dbReference type="PROSITE-ProRule" id="PRU00285"/>
    </source>
</evidence>
<dbReference type="OrthoDB" id="9814487at2"/>